<dbReference type="GO" id="GO:0005829">
    <property type="term" value="C:cytosol"/>
    <property type="evidence" value="ECO:0007669"/>
    <property type="project" value="TreeGrafter"/>
</dbReference>
<dbReference type="EMBL" id="CP015772">
    <property type="protein sequence ID" value="ANH81386.1"/>
    <property type="molecule type" value="Genomic_DNA"/>
</dbReference>
<dbReference type="InterPro" id="IPR036393">
    <property type="entry name" value="AceGlu_kinase-like_sf"/>
</dbReference>
<evidence type="ECO:0000256" key="1">
    <source>
        <dbReference type="ARBA" id="ARBA00004766"/>
    </source>
</evidence>
<dbReference type="AlphaFoldDB" id="A0A1A9I188"/>
<dbReference type="Proteomes" id="UP000077667">
    <property type="component" value="Chromosome"/>
</dbReference>
<keyword evidence="8" id="KW-0028">Amino-acid biosynthesis</keyword>
<keyword evidence="11" id="KW-1185">Reference proteome</keyword>
<comment type="catalytic activity">
    <reaction evidence="7">
        <text>L-aspartate + ATP = 4-phospho-L-aspartate + ADP</text>
        <dbReference type="Rhea" id="RHEA:23776"/>
        <dbReference type="ChEBI" id="CHEBI:29991"/>
        <dbReference type="ChEBI" id="CHEBI:30616"/>
        <dbReference type="ChEBI" id="CHEBI:57535"/>
        <dbReference type="ChEBI" id="CHEBI:456216"/>
        <dbReference type="EC" id="2.7.2.4"/>
    </reaction>
</comment>
<dbReference type="InterPro" id="IPR001048">
    <property type="entry name" value="Asp/Glu/Uridylate_kinase"/>
</dbReference>
<dbReference type="STRING" id="1176587.A8C56_10675"/>
<organism evidence="10 11">
    <name type="scientific">Niabella ginsenosidivorans</name>
    <dbReference type="NCBI Taxonomy" id="1176587"/>
    <lineage>
        <taxon>Bacteria</taxon>
        <taxon>Pseudomonadati</taxon>
        <taxon>Bacteroidota</taxon>
        <taxon>Chitinophagia</taxon>
        <taxon>Chitinophagales</taxon>
        <taxon>Chitinophagaceae</taxon>
        <taxon>Niabella</taxon>
    </lineage>
</organism>
<keyword evidence="3 7" id="KW-0808">Transferase</keyword>
<dbReference type="InterPro" id="IPR042199">
    <property type="entry name" value="AsparK_Bifunc_asparK/hSer_DH"/>
</dbReference>
<evidence type="ECO:0000313" key="11">
    <source>
        <dbReference type="Proteomes" id="UP000077667"/>
    </source>
</evidence>
<dbReference type="SUPFAM" id="SSF53633">
    <property type="entry name" value="Carbamate kinase-like"/>
    <property type="match status" value="1"/>
</dbReference>
<name>A0A1A9I188_9BACT</name>
<comment type="similarity">
    <text evidence="2 7">Belongs to the aspartokinase family.</text>
</comment>
<dbReference type="NCBIfam" id="TIGR00657">
    <property type="entry name" value="asp_kinases"/>
    <property type="match status" value="1"/>
</dbReference>
<evidence type="ECO:0000256" key="6">
    <source>
        <dbReference type="ARBA" id="ARBA00022840"/>
    </source>
</evidence>
<sequence>MQVYKFGGASVSSAERVSNVADILEQCGEEELVIVISAMGKTTNALEKVAESFFAGKKDTALQLFEEIKQQHITIAKYLLVTHYLACEVRLKDFFTEVEWMLHDQPVREYDYYYDQVVSVGELLSTCIVSFYLNERGIVNEWIDVRDVFRTDDNFRDANIDWEYTQRKMNENILPVLKNKKWVVTQGFIGATDENESTTLGREGSDYSAAIFANMLNAKGLTIWKDVKNVMNADPKEIPDAVPIESLSYNEVIEMAYYGAQVIHPKTIKPLQNKNIPLYVKCFLDAELPGTTIHDQISKNLPPIIVIKHNQVMMELKTRDFSFVGDTHAYQIYQWFNEHSLRPTLTQNGAISLTLAFDNWKDKIARFSSAAAELFDVHLTPGLTLTTIRHYDNESLKKYIMDKEILVRQQTLKNIRALHR</sequence>
<feature type="domain" description="Aspartate/glutamate/uridylate kinase" evidence="9">
    <location>
        <begin position="2"/>
        <end position="281"/>
    </location>
</feature>
<evidence type="ECO:0000256" key="2">
    <source>
        <dbReference type="ARBA" id="ARBA00010122"/>
    </source>
</evidence>
<proteinExistence type="inferred from homology"/>
<dbReference type="Gene3D" id="3.40.1160.10">
    <property type="entry name" value="Acetylglutamate kinase-like"/>
    <property type="match status" value="1"/>
</dbReference>
<dbReference type="KEGG" id="nia:A8C56_10675"/>
<dbReference type="GO" id="GO:0005524">
    <property type="term" value="F:ATP binding"/>
    <property type="evidence" value="ECO:0007669"/>
    <property type="project" value="UniProtKB-KW"/>
</dbReference>
<dbReference type="UniPathway" id="UPA00034">
    <property type="reaction ID" value="UER00015"/>
</dbReference>
<dbReference type="GO" id="GO:0009090">
    <property type="term" value="P:homoserine biosynthetic process"/>
    <property type="evidence" value="ECO:0007669"/>
    <property type="project" value="TreeGrafter"/>
</dbReference>
<evidence type="ECO:0000256" key="7">
    <source>
        <dbReference type="RuleBase" id="RU003448"/>
    </source>
</evidence>
<keyword evidence="6" id="KW-0067">ATP-binding</keyword>
<dbReference type="GO" id="GO:0009088">
    <property type="term" value="P:threonine biosynthetic process"/>
    <property type="evidence" value="ECO:0007669"/>
    <property type="project" value="UniProtKB-UniPathway"/>
</dbReference>
<evidence type="ECO:0000256" key="4">
    <source>
        <dbReference type="ARBA" id="ARBA00022741"/>
    </source>
</evidence>
<comment type="pathway">
    <text evidence="1 8">Amino-acid biosynthesis; L-lysine biosynthesis via DAP pathway; (S)-tetrahydrodipicolinate from L-aspartate: step 1/4.</text>
</comment>
<evidence type="ECO:0000256" key="8">
    <source>
        <dbReference type="RuleBase" id="RU004249"/>
    </source>
</evidence>
<dbReference type="InterPro" id="IPR001341">
    <property type="entry name" value="Asp_kinase"/>
</dbReference>
<evidence type="ECO:0000313" key="10">
    <source>
        <dbReference type="EMBL" id="ANH81386.1"/>
    </source>
</evidence>
<evidence type="ECO:0000259" key="9">
    <source>
        <dbReference type="Pfam" id="PF00696"/>
    </source>
</evidence>
<dbReference type="UniPathway" id="UPA00051">
    <property type="reaction ID" value="UER00462"/>
</dbReference>
<dbReference type="OrthoDB" id="9799110at2"/>
<dbReference type="GO" id="GO:0009089">
    <property type="term" value="P:lysine biosynthetic process via diaminopimelate"/>
    <property type="evidence" value="ECO:0007669"/>
    <property type="project" value="UniProtKB-UniPathway"/>
</dbReference>
<dbReference type="Gene3D" id="1.20.120.1320">
    <property type="entry name" value="Aspartokinase, catalytic domain"/>
    <property type="match status" value="1"/>
</dbReference>
<dbReference type="PANTHER" id="PTHR21499">
    <property type="entry name" value="ASPARTATE KINASE"/>
    <property type="match status" value="1"/>
</dbReference>
<comment type="pathway">
    <text evidence="8">Amino-acid biosynthesis; L-threonine biosynthesis; L-threonine from L-aspartate: step 1/5.</text>
</comment>
<dbReference type="PANTHER" id="PTHR21499:SF59">
    <property type="entry name" value="ASPARTOKINASE"/>
    <property type="match status" value="1"/>
</dbReference>
<dbReference type="UniPathway" id="UPA00050">
    <property type="reaction ID" value="UER00461"/>
</dbReference>
<dbReference type="GO" id="GO:0004072">
    <property type="term" value="F:aspartate kinase activity"/>
    <property type="evidence" value="ECO:0007669"/>
    <property type="project" value="UniProtKB-EC"/>
</dbReference>
<dbReference type="Pfam" id="PF00696">
    <property type="entry name" value="AA_kinase"/>
    <property type="match status" value="1"/>
</dbReference>
<comment type="pathway">
    <text evidence="8">Amino-acid biosynthesis; L-methionine biosynthesis via de novo pathway; L-homoserine from L-aspartate: step 1/3.</text>
</comment>
<dbReference type="RefSeq" id="WP_067755595.1">
    <property type="nucleotide sequence ID" value="NZ_CP015772.1"/>
</dbReference>
<keyword evidence="5 7" id="KW-0418">Kinase</keyword>
<accession>A0A1A9I188</accession>
<dbReference type="CDD" id="cd04243">
    <property type="entry name" value="AAK_AK-HSDH-like"/>
    <property type="match status" value="1"/>
</dbReference>
<protein>
    <recommendedName>
        <fullName evidence="7">Aspartokinase</fullName>
        <ecNumber evidence="7">2.7.2.4</ecNumber>
    </recommendedName>
</protein>
<evidence type="ECO:0000256" key="5">
    <source>
        <dbReference type="ARBA" id="ARBA00022777"/>
    </source>
</evidence>
<keyword evidence="4" id="KW-0547">Nucleotide-binding</keyword>
<gene>
    <name evidence="10" type="ORF">A8C56_10675</name>
</gene>
<dbReference type="EC" id="2.7.2.4" evidence="7"/>
<evidence type="ECO:0000256" key="3">
    <source>
        <dbReference type="ARBA" id="ARBA00022679"/>
    </source>
</evidence>
<reference evidence="10 11" key="1">
    <citation type="submission" date="2016-05" db="EMBL/GenBank/DDBJ databases">
        <title>Niabella ginsenosidivorans BS26 whole genome sequencing.</title>
        <authorList>
            <person name="Im W.T."/>
            <person name="Siddiqi M.Z."/>
        </authorList>
    </citation>
    <scope>NUCLEOTIDE SEQUENCE [LARGE SCALE GENOMIC DNA]</scope>
    <source>
        <strain evidence="10 11">BS26</strain>
    </source>
</reference>